<organism evidence="5 6">
    <name type="scientific">Paraburkholderia bengalensis</name>
    <dbReference type="NCBI Taxonomy" id="2747562"/>
    <lineage>
        <taxon>Bacteria</taxon>
        <taxon>Pseudomonadati</taxon>
        <taxon>Pseudomonadota</taxon>
        <taxon>Betaproteobacteria</taxon>
        <taxon>Burkholderiales</taxon>
        <taxon>Burkholderiaceae</taxon>
        <taxon>Paraburkholderia</taxon>
    </lineage>
</organism>
<dbReference type="Pfam" id="PF00158">
    <property type="entry name" value="Sigma54_activat"/>
    <property type="match status" value="1"/>
</dbReference>
<dbReference type="InterPro" id="IPR027417">
    <property type="entry name" value="P-loop_NTPase"/>
</dbReference>
<evidence type="ECO:0000256" key="2">
    <source>
        <dbReference type="ARBA" id="ARBA00022840"/>
    </source>
</evidence>
<feature type="domain" description="Sigma-54 factor interaction" evidence="4">
    <location>
        <begin position="142"/>
        <end position="386"/>
    </location>
</feature>
<dbReference type="Pfam" id="PF14532">
    <property type="entry name" value="Sigma54_activ_2"/>
    <property type="match status" value="1"/>
</dbReference>
<gene>
    <name evidence="5" type="ORF">H3V53_09605</name>
</gene>
<evidence type="ECO:0000256" key="3">
    <source>
        <dbReference type="SAM" id="MobiDB-lite"/>
    </source>
</evidence>
<feature type="compositionally biased region" description="Polar residues" evidence="3">
    <location>
        <begin position="221"/>
        <end position="230"/>
    </location>
</feature>
<dbReference type="InterPro" id="IPR002078">
    <property type="entry name" value="Sigma_54_int"/>
</dbReference>
<dbReference type="InterPro" id="IPR045343">
    <property type="entry name" value="VpsR"/>
</dbReference>
<comment type="caution">
    <text evidence="5">The sequence shown here is derived from an EMBL/GenBank/DDBJ whole genome shotgun (WGS) entry which is preliminary data.</text>
</comment>
<evidence type="ECO:0000259" key="4">
    <source>
        <dbReference type="PROSITE" id="PS50045"/>
    </source>
</evidence>
<dbReference type="Pfam" id="PF20161">
    <property type="entry name" value="VpsR"/>
    <property type="match status" value="1"/>
</dbReference>
<name>A0ABU8IPC2_9BURK</name>
<dbReference type="PANTHER" id="PTHR32071:SF120">
    <property type="entry name" value="TRANSCRIPTIONAL REGULATOR-RELATED"/>
    <property type="match status" value="1"/>
</dbReference>
<proteinExistence type="predicted"/>
<dbReference type="RefSeq" id="WP_336597770.1">
    <property type="nucleotide sequence ID" value="NZ_JACFYJ010000011.1"/>
</dbReference>
<keyword evidence="1" id="KW-0547">Nucleotide-binding</keyword>
<dbReference type="Proteomes" id="UP001386437">
    <property type="component" value="Unassembled WGS sequence"/>
</dbReference>
<dbReference type="EMBL" id="JACFYJ010000011">
    <property type="protein sequence ID" value="MEI5997457.1"/>
    <property type="molecule type" value="Genomic_DNA"/>
</dbReference>
<keyword evidence="6" id="KW-1185">Reference proteome</keyword>
<dbReference type="PROSITE" id="PS50045">
    <property type="entry name" value="SIGMA54_INTERACT_4"/>
    <property type="match status" value="1"/>
</dbReference>
<keyword evidence="2" id="KW-0067">ATP-binding</keyword>
<evidence type="ECO:0000256" key="1">
    <source>
        <dbReference type="ARBA" id="ARBA00022741"/>
    </source>
</evidence>
<dbReference type="InterPro" id="IPR058031">
    <property type="entry name" value="AAA_lid_NorR"/>
</dbReference>
<dbReference type="Pfam" id="PF25601">
    <property type="entry name" value="AAA_lid_14"/>
    <property type="match status" value="1"/>
</dbReference>
<feature type="region of interest" description="Disordered" evidence="3">
    <location>
        <begin position="216"/>
        <end position="256"/>
    </location>
</feature>
<sequence>MNLNLKRLYHVCNPERACLDGNLPSRQWRIRSIDIRERQGAVLLSNDRAAGLIEFSSLNIPADLNEVDELTRTGAAIGWVAVVTNAHLADPEIGRIVRTRCVSYIRLPAAAEMIAQELDRAYETSAADANEQRSASTGALTMIGACAAMNDARAAIRRAAEHERPVTIVGESGSGRRLTASSIHLGSARREGPFVSIDCAAYAPERLEMELFGDEEASAGNGDQDQSGGKNNERDDERSREQAGGKDRHGHRRSRLGMAEGGSLYIDGICELPLATQQRLADRLDDSACNVRIICSTHAGLRRAADEHRLHARLFAHLCADTIVIPPLRERGPDIRLLATHLLKSFRSDSRHGVQGFSVCAWEAFDTHTWPGNVREMINRIRHAIVTGRGPLITAADLGFDQAASMPLMRAAHEDAEIPEWNAVELAIARNQGRLDAAANELQISKVLLARMLASNCRQACATHSAPQADSA</sequence>
<dbReference type="Gene3D" id="3.40.50.300">
    <property type="entry name" value="P-loop containing nucleotide triphosphate hydrolases"/>
    <property type="match status" value="1"/>
</dbReference>
<accession>A0ABU8IPC2</accession>
<evidence type="ECO:0000313" key="5">
    <source>
        <dbReference type="EMBL" id="MEI5997457.1"/>
    </source>
</evidence>
<dbReference type="PANTHER" id="PTHR32071">
    <property type="entry name" value="TRANSCRIPTIONAL REGULATORY PROTEIN"/>
    <property type="match status" value="1"/>
</dbReference>
<dbReference type="SUPFAM" id="SSF52540">
    <property type="entry name" value="P-loop containing nucleoside triphosphate hydrolases"/>
    <property type="match status" value="1"/>
</dbReference>
<dbReference type="Gene3D" id="1.10.8.60">
    <property type="match status" value="1"/>
</dbReference>
<reference evidence="5 6" key="1">
    <citation type="journal article" date="2022" name="Arch. Microbiol.">
        <title>Paraburkholderia bengalensis sp. nov. isolated from roots of Oryza sativa, IR64.</title>
        <authorList>
            <person name="Nag P."/>
            <person name="Mondal N."/>
            <person name="Sarkar J."/>
            <person name="Das S."/>
        </authorList>
    </citation>
    <scope>NUCLEOTIDE SEQUENCE [LARGE SCALE GENOMIC DNA]</scope>
    <source>
        <strain evidence="5 6">IR64_4_BI</strain>
    </source>
</reference>
<feature type="compositionally biased region" description="Basic and acidic residues" evidence="3">
    <location>
        <begin position="231"/>
        <end position="247"/>
    </location>
</feature>
<evidence type="ECO:0000313" key="6">
    <source>
        <dbReference type="Proteomes" id="UP001386437"/>
    </source>
</evidence>
<protein>
    <submittedName>
        <fullName evidence="5">Sigma-54-dependent Fis family transcriptional regulator</fullName>
    </submittedName>
</protein>